<comment type="caution">
    <text evidence="2">The sequence shown here is derived from an EMBL/GenBank/DDBJ whole genome shotgun (WGS) entry which is preliminary data.</text>
</comment>
<evidence type="ECO:0000313" key="3">
    <source>
        <dbReference type="EMBL" id="CAF4263809.1"/>
    </source>
</evidence>
<feature type="compositionally biased region" description="Basic and acidic residues" evidence="1">
    <location>
        <begin position="10"/>
        <end position="20"/>
    </location>
</feature>
<protein>
    <submittedName>
        <fullName evidence="2">Uncharacterized protein</fullName>
    </submittedName>
</protein>
<dbReference type="EMBL" id="CAJNOV010010648">
    <property type="protein sequence ID" value="CAF1415314.1"/>
    <property type="molecule type" value="Genomic_DNA"/>
</dbReference>
<sequence>MTSDSVSSLHRGDQHHLQVKNDDVIESELRNMLTSNSNNALDDHLTHDLNKNVNLNKKDDKIMLLQHNHPQH</sequence>
<dbReference type="EMBL" id="CAJOBH010028469">
    <property type="protein sequence ID" value="CAF4263809.1"/>
    <property type="molecule type" value="Genomic_DNA"/>
</dbReference>
<dbReference type="Proteomes" id="UP000663855">
    <property type="component" value="Unassembled WGS sequence"/>
</dbReference>
<gene>
    <name evidence="3" type="ORF">BYL167_LOCUS26042</name>
    <name evidence="2" type="ORF">CJN711_LOCUS22719</name>
</gene>
<evidence type="ECO:0000313" key="2">
    <source>
        <dbReference type="EMBL" id="CAF1415314.1"/>
    </source>
</evidence>
<organism evidence="2 4">
    <name type="scientific">Rotaria magnacalcarata</name>
    <dbReference type="NCBI Taxonomy" id="392030"/>
    <lineage>
        <taxon>Eukaryota</taxon>
        <taxon>Metazoa</taxon>
        <taxon>Spiralia</taxon>
        <taxon>Gnathifera</taxon>
        <taxon>Rotifera</taxon>
        <taxon>Eurotatoria</taxon>
        <taxon>Bdelloidea</taxon>
        <taxon>Philodinida</taxon>
        <taxon>Philodinidae</taxon>
        <taxon>Rotaria</taxon>
    </lineage>
</organism>
<evidence type="ECO:0000313" key="4">
    <source>
        <dbReference type="Proteomes" id="UP000663855"/>
    </source>
</evidence>
<feature type="region of interest" description="Disordered" evidence="1">
    <location>
        <begin position="1"/>
        <end position="20"/>
    </location>
</feature>
<dbReference type="AlphaFoldDB" id="A0A815LXL8"/>
<evidence type="ECO:0000256" key="1">
    <source>
        <dbReference type="SAM" id="MobiDB-lite"/>
    </source>
</evidence>
<reference evidence="2" key="1">
    <citation type="submission" date="2021-02" db="EMBL/GenBank/DDBJ databases">
        <authorList>
            <person name="Nowell W R."/>
        </authorList>
    </citation>
    <scope>NUCLEOTIDE SEQUENCE</scope>
</reference>
<accession>A0A815LXL8</accession>
<name>A0A815LXL8_9BILA</name>
<proteinExistence type="predicted"/>
<dbReference type="Proteomes" id="UP000681967">
    <property type="component" value="Unassembled WGS sequence"/>
</dbReference>